<accession>A0A3M7F3G3</accession>
<dbReference type="OrthoDB" id="3889418at2759"/>
<comment type="caution">
    <text evidence="2">The sequence shown here is derived from an EMBL/GenBank/DDBJ whole genome shotgun (WGS) entry which is preliminary data.</text>
</comment>
<evidence type="ECO:0000313" key="3">
    <source>
        <dbReference type="Proteomes" id="UP000268823"/>
    </source>
</evidence>
<gene>
    <name evidence="2" type="ORF">D0861_07679</name>
</gene>
<sequence>MQTQTPPQTCTGCRKQKNSEDFWRYNRTNLTCNACSERHRTRKAKTAAAAAQQNQPQPPQNQAQNQQQAQQAQPLSESTQTSMKEVLRRDARNAYHNKDDHEHNQEQLEIARSRTAKVTSTTGYSTRDGPVLGSQSVMQLAPRRVKRKGLGISSWGRLSARSTTSGG</sequence>
<feature type="compositionally biased region" description="Low complexity" evidence="1">
    <location>
        <begin position="47"/>
        <end position="74"/>
    </location>
</feature>
<dbReference type="VEuPathDB" id="FungiDB:BTJ68_08553"/>
<feature type="compositionally biased region" description="Basic and acidic residues" evidence="1">
    <location>
        <begin position="85"/>
        <end position="112"/>
    </location>
</feature>
<protein>
    <recommendedName>
        <fullName evidence="4">GATA-type domain-containing protein</fullName>
    </recommendedName>
</protein>
<feature type="compositionally biased region" description="Polar residues" evidence="1">
    <location>
        <begin position="116"/>
        <end position="125"/>
    </location>
</feature>
<dbReference type="AlphaFoldDB" id="A0A3M7F3G3"/>
<proteinExistence type="predicted"/>
<name>A0A3M7F3G3_HORWE</name>
<evidence type="ECO:0000256" key="1">
    <source>
        <dbReference type="SAM" id="MobiDB-lite"/>
    </source>
</evidence>
<dbReference type="Proteomes" id="UP000268823">
    <property type="component" value="Unassembled WGS sequence"/>
</dbReference>
<evidence type="ECO:0008006" key="4">
    <source>
        <dbReference type="Google" id="ProtNLM"/>
    </source>
</evidence>
<reference evidence="2 3" key="1">
    <citation type="journal article" date="2018" name="BMC Genomics">
        <title>Genomic evidence for intraspecific hybridization in a clonal and extremely halotolerant yeast.</title>
        <authorList>
            <person name="Gostincar C."/>
            <person name="Stajich J.E."/>
            <person name="Zupancic J."/>
            <person name="Zalar P."/>
            <person name="Gunde-Cimerman N."/>
        </authorList>
    </citation>
    <scope>NUCLEOTIDE SEQUENCE [LARGE SCALE GENOMIC DNA]</scope>
    <source>
        <strain evidence="2 3">EXF-2788</strain>
    </source>
</reference>
<organism evidence="2 3">
    <name type="scientific">Hortaea werneckii</name>
    <name type="common">Black yeast</name>
    <name type="synonym">Cladosporium werneckii</name>
    <dbReference type="NCBI Taxonomy" id="91943"/>
    <lineage>
        <taxon>Eukaryota</taxon>
        <taxon>Fungi</taxon>
        <taxon>Dikarya</taxon>
        <taxon>Ascomycota</taxon>
        <taxon>Pezizomycotina</taxon>
        <taxon>Dothideomycetes</taxon>
        <taxon>Dothideomycetidae</taxon>
        <taxon>Mycosphaerellales</taxon>
        <taxon>Teratosphaeriaceae</taxon>
        <taxon>Hortaea</taxon>
    </lineage>
</organism>
<evidence type="ECO:0000313" key="2">
    <source>
        <dbReference type="EMBL" id="RMY82884.1"/>
    </source>
</evidence>
<feature type="region of interest" description="Disordered" evidence="1">
    <location>
        <begin position="34"/>
        <end position="133"/>
    </location>
</feature>
<dbReference type="EMBL" id="QWIR01000198">
    <property type="protein sequence ID" value="RMY82884.1"/>
    <property type="molecule type" value="Genomic_DNA"/>
</dbReference>